<dbReference type="GO" id="GO:0005886">
    <property type="term" value="C:plasma membrane"/>
    <property type="evidence" value="ECO:0007669"/>
    <property type="project" value="TreeGrafter"/>
</dbReference>
<feature type="transmembrane region" description="Helical" evidence="1">
    <location>
        <begin position="25"/>
        <end position="45"/>
    </location>
</feature>
<evidence type="ECO:0000313" key="2">
    <source>
        <dbReference type="EMBL" id="AJF06908.1"/>
    </source>
</evidence>
<organism evidence="2 3">
    <name type="scientific">Geoalkalibacter subterraneus</name>
    <dbReference type="NCBI Taxonomy" id="483547"/>
    <lineage>
        <taxon>Bacteria</taxon>
        <taxon>Pseudomonadati</taxon>
        <taxon>Thermodesulfobacteriota</taxon>
        <taxon>Desulfuromonadia</taxon>
        <taxon>Desulfuromonadales</taxon>
        <taxon>Geoalkalibacteraceae</taxon>
        <taxon>Geoalkalibacter</taxon>
    </lineage>
</organism>
<keyword evidence="1" id="KW-1133">Transmembrane helix</keyword>
<dbReference type="GO" id="GO:0042910">
    <property type="term" value="F:xenobiotic transmembrane transporter activity"/>
    <property type="evidence" value="ECO:0007669"/>
    <property type="project" value="TreeGrafter"/>
</dbReference>
<dbReference type="KEGG" id="gsb:GSUB_10570"/>
<reference evidence="2 3" key="1">
    <citation type="journal article" date="2015" name="Genome Announc.">
        <title>Genomes of Geoalkalibacter ferrihydriticus Z-0531T and Geoalkalibacter subterraneus Red1T, Two Haloalkaliphilic Metal-Reducing Deltaproteobacteria.</title>
        <authorList>
            <person name="Badalamenti J.P."/>
            <person name="Krajmalnik-Brown R."/>
            <person name="Torres C.I."/>
            <person name="Bond D.R."/>
        </authorList>
    </citation>
    <scope>NUCLEOTIDE SEQUENCE [LARGE SCALE GENOMIC DNA]</scope>
    <source>
        <strain evidence="2 3">Red1</strain>
    </source>
</reference>
<dbReference type="AlphaFoldDB" id="A0A0B5FHQ8"/>
<sequence length="117" mass="12913">MVDPITNVDNIQRHVFARKRNPRDATLFAVGEVLPPVILSTLAIIVSFTPMFFITGIVSVADPVFFTATALGAWPITLDPIFSGLAWALIFGLIASTLFTLVVVPVTFYAVYRHKYE</sequence>
<proteinExistence type="predicted"/>
<evidence type="ECO:0000256" key="1">
    <source>
        <dbReference type="SAM" id="Phobius"/>
    </source>
</evidence>
<dbReference type="HOGENOM" id="CLU_2081451_0_0_7"/>
<dbReference type="Gene3D" id="1.20.1640.10">
    <property type="entry name" value="Multidrug efflux transporter AcrB transmembrane domain"/>
    <property type="match status" value="1"/>
</dbReference>
<gene>
    <name evidence="2" type="ORF">GSUB_10570</name>
</gene>
<feature type="transmembrane region" description="Helical" evidence="1">
    <location>
        <begin position="86"/>
        <end position="112"/>
    </location>
</feature>
<protein>
    <submittedName>
        <fullName evidence="2">Uncharacterized protein</fullName>
    </submittedName>
</protein>
<keyword evidence="1" id="KW-0472">Membrane</keyword>
<evidence type="ECO:0000313" key="3">
    <source>
        <dbReference type="Proteomes" id="UP000035036"/>
    </source>
</evidence>
<accession>A0A0B5FHQ8</accession>
<dbReference type="PANTHER" id="PTHR32063">
    <property type="match status" value="1"/>
</dbReference>
<dbReference type="STRING" id="483547.GSUB_10570"/>
<dbReference type="EMBL" id="CP010311">
    <property type="protein sequence ID" value="AJF06908.1"/>
    <property type="molecule type" value="Genomic_DNA"/>
</dbReference>
<name>A0A0B5FHQ8_9BACT</name>
<keyword evidence="1" id="KW-0812">Transmembrane</keyword>
<keyword evidence="3" id="KW-1185">Reference proteome</keyword>
<dbReference type="PANTHER" id="PTHR32063:SF24">
    <property type="entry name" value="CATION EFFLUX SYSTEM (ACRB_ACRD_ACRF FAMILY)"/>
    <property type="match status" value="1"/>
</dbReference>
<dbReference type="Proteomes" id="UP000035036">
    <property type="component" value="Chromosome"/>
</dbReference>
<dbReference type="InterPro" id="IPR001036">
    <property type="entry name" value="Acrflvin-R"/>
</dbReference>
<feature type="transmembrane region" description="Helical" evidence="1">
    <location>
        <begin position="52"/>
        <end position="74"/>
    </location>
</feature>
<dbReference type="SUPFAM" id="SSF82866">
    <property type="entry name" value="Multidrug efflux transporter AcrB transmembrane domain"/>
    <property type="match status" value="1"/>
</dbReference>